<evidence type="ECO:0000256" key="1">
    <source>
        <dbReference type="ARBA" id="ARBA00000085"/>
    </source>
</evidence>
<comment type="caution">
    <text evidence="17">The sequence shown here is derived from an EMBL/GenBank/DDBJ whole genome shotgun (WGS) entry which is preliminary data.</text>
</comment>
<keyword evidence="4" id="KW-1003">Cell membrane</keyword>
<evidence type="ECO:0000256" key="9">
    <source>
        <dbReference type="ARBA" id="ARBA00022777"/>
    </source>
</evidence>
<dbReference type="GO" id="GO:0071555">
    <property type="term" value="P:cell wall organization"/>
    <property type="evidence" value="ECO:0007669"/>
    <property type="project" value="InterPro"/>
</dbReference>
<comment type="subcellular location">
    <subcellularLocation>
        <location evidence="2">Cell membrane</location>
        <topology evidence="2">Multi-pass membrane protein</topology>
    </subcellularLocation>
</comment>
<evidence type="ECO:0000256" key="7">
    <source>
        <dbReference type="ARBA" id="ARBA00022692"/>
    </source>
</evidence>
<organism evidence="17 18">
    <name type="scientific">Macrococcus bovicus</name>
    <dbReference type="NCBI Taxonomy" id="69968"/>
    <lineage>
        <taxon>Bacteria</taxon>
        <taxon>Bacillati</taxon>
        <taxon>Bacillota</taxon>
        <taxon>Bacilli</taxon>
        <taxon>Bacillales</taxon>
        <taxon>Staphylococcaceae</taxon>
        <taxon>Macrococcus</taxon>
    </lineage>
</organism>
<dbReference type="InterPro" id="IPR029016">
    <property type="entry name" value="GAF-like_dom_sf"/>
</dbReference>
<dbReference type="Gene3D" id="1.10.1760.20">
    <property type="match status" value="1"/>
</dbReference>
<dbReference type="InterPro" id="IPR011620">
    <property type="entry name" value="Sig_transdc_His_kinase_LytS_TM"/>
</dbReference>
<dbReference type="OrthoDB" id="9776552at2"/>
<keyword evidence="9 17" id="KW-0418">Kinase</keyword>
<evidence type="ECO:0000256" key="4">
    <source>
        <dbReference type="ARBA" id="ARBA00022475"/>
    </source>
</evidence>
<gene>
    <name evidence="17" type="ORF">ERX55_06460</name>
</gene>
<feature type="transmembrane region" description="Helical" evidence="15">
    <location>
        <begin position="120"/>
        <end position="139"/>
    </location>
</feature>
<feature type="transmembrane region" description="Helical" evidence="15">
    <location>
        <begin position="6"/>
        <end position="23"/>
    </location>
</feature>
<evidence type="ECO:0000256" key="12">
    <source>
        <dbReference type="ARBA" id="ARBA00023012"/>
    </source>
</evidence>
<dbReference type="Pfam" id="PF07694">
    <property type="entry name" value="5TM-5TMR_LYT"/>
    <property type="match status" value="1"/>
</dbReference>
<feature type="transmembrane region" description="Helical" evidence="15">
    <location>
        <begin position="185"/>
        <end position="206"/>
    </location>
</feature>
<dbReference type="PANTHER" id="PTHR34220">
    <property type="entry name" value="SENSOR HISTIDINE KINASE YPDA"/>
    <property type="match status" value="1"/>
</dbReference>
<keyword evidence="12" id="KW-0902">Two-component regulatory system</keyword>
<dbReference type="RefSeq" id="WP_133451751.1">
    <property type="nucleotide sequence ID" value="NZ_SCWF01000005.1"/>
</dbReference>
<dbReference type="Gene3D" id="3.30.450.40">
    <property type="match status" value="1"/>
</dbReference>
<keyword evidence="10" id="KW-0067">ATP-binding</keyword>
<keyword evidence="7 15" id="KW-0812">Transmembrane</keyword>
<keyword evidence="5" id="KW-0597">Phosphoprotein</keyword>
<dbReference type="InterPro" id="IPR036890">
    <property type="entry name" value="HATPase_C_sf"/>
</dbReference>
<evidence type="ECO:0000256" key="6">
    <source>
        <dbReference type="ARBA" id="ARBA00022679"/>
    </source>
</evidence>
<dbReference type="SUPFAM" id="SSF55874">
    <property type="entry name" value="ATPase domain of HSP90 chaperone/DNA topoisomerase II/histidine kinase"/>
    <property type="match status" value="1"/>
</dbReference>
<dbReference type="EC" id="2.7.13.3" evidence="3"/>
<dbReference type="Gene3D" id="3.30.565.10">
    <property type="entry name" value="Histidine kinase-like ATPase, C-terminal domain"/>
    <property type="match status" value="1"/>
</dbReference>
<evidence type="ECO:0000259" key="16">
    <source>
        <dbReference type="SMART" id="SM00387"/>
    </source>
</evidence>
<evidence type="ECO:0000256" key="10">
    <source>
        <dbReference type="ARBA" id="ARBA00022840"/>
    </source>
</evidence>
<feature type="transmembrane region" description="Helical" evidence="15">
    <location>
        <begin position="87"/>
        <end position="108"/>
    </location>
</feature>
<dbReference type="Pfam" id="PF06580">
    <property type="entry name" value="His_kinase"/>
    <property type="match status" value="1"/>
</dbReference>
<dbReference type="SMART" id="SM00387">
    <property type="entry name" value="HATPase_c"/>
    <property type="match status" value="1"/>
</dbReference>
<dbReference type="Proteomes" id="UP000294843">
    <property type="component" value="Unassembled WGS sequence"/>
</dbReference>
<keyword evidence="6" id="KW-0808">Transferase</keyword>
<reference evidence="17 18" key="1">
    <citation type="submission" date="2019-01" db="EMBL/GenBank/DDBJ databases">
        <title>Draft genome sequences of the type strains of six Macrococcus species.</title>
        <authorList>
            <person name="Mazhar S."/>
            <person name="Altermann E."/>
            <person name="Hill C."/>
            <person name="Mcauliffe O."/>
        </authorList>
    </citation>
    <scope>NUCLEOTIDE SEQUENCE [LARGE SCALE GENOMIC DNA]</scope>
    <source>
        <strain evidence="17 18">ATCC 51825</strain>
    </source>
</reference>
<protein>
    <recommendedName>
        <fullName evidence="3">histidine kinase</fullName>
        <ecNumber evidence="3">2.7.13.3</ecNumber>
    </recommendedName>
    <alternativeName>
        <fullName evidence="14">Autolysin sensor kinase</fullName>
    </alternativeName>
</protein>
<dbReference type="PANTHER" id="PTHR34220:SF7">
    <property type="entry name" value="SENSOR HISTIDINE KINASE YPDA"/>
    <property type="match status" value="1"/>
</dbReference>
<accession>A0A4R6BZT9</accession>
<dbReference type="InterPro" id="IPR003594">
    <property type="entry name" value="HATPase_dom"/>
</dbReference>
<dbReference type="InterPro" id="IPR010559">
    <property type="entry name" value="Sig_transdc_His_kin_internal"/>
</dbReference>
<dbReference type="AlphaFoldDB" id="A0A4R6BZT9"/>
<evidence type="ECO:0000313" key="18">
    <source>
        <dbReference type="Proteomes" id="UP000294843"/>
    </source>
</evidence>
<evidence type="ECO:0000256" key="3">
    <source>
        <dbReference type="ARBA" id="ARBA00012438"/>
    </source>
</evidence>
<evidence type="ECO:0000256" key="8">
    <source>
        <dbReference type="ARBA" id="ARBA00022741"/>
    </source>
</evidence>
<evidence type="ECO:0000256" key="2">
    <source>
        <dbReference type="ARBA" id="ARBA00004651"/>
    </source>
</evidence>
<evidence type="ECO:0000256" key="15">
    <source>
        <dbReference type="SAM" id="Phobius"/>
    </source>
</evidence>
<feature type="transmembrane region" description="Helical" evidence="15">
    <location>
        <begin position="44"/>
        <end position="62"/>
    </location>
</feature>
<dbReference type="Pfam" id="PF02518">
    <property type="entry name" value="HATPase_c"/>
    <property type="match status" value="1"/>
</dbReference>
<sequence length="580" mass="64260">MLSLFILLLERVGLIILIAYLLMNVPYFKKVMTKRERGSTQLQLLLIFGLFAVISNFTGVEIKNNQIISSEIFYKLSDDTSLANTRILIISVAGLVGGPYVGIGVGVISGLSRYFMGGEAAYTYIISSVVVGIIAGYVGYRSLRENRYPTIIQGIIIGAVLEMIQMLCIILFSPDKGASVELVQFIALPMISINSLGSAIFLSIILSTLQQEERMRAVQTHDVLAVANQTLPYFRAGLTQESATEAASIIKDLLKLSAVSITNTTDILAHVGAGSDHHVPQKKIITDLSKDVIRLGEVKEAHSKEGIGCTHPNCPLDGAIVIPLYAENQIAGTLKFYFTDNRKMTYVERQLAEGLGNIFSSQIELGRAELQSKLLKEAEIKSLQAQVNPHFFFNAINTISALVRVDSERARELLLSLSHFFRSNLQGARTPTITVEKELQQVQAYLALEQARFPDRFNIHFEVDDNCLQEYVPPFLIQILVENAIKHAFSNRKRGNDIDVRVRKTHCLYIEVKDNGFGISADKRKLIGQSLVHSESGTGSALENLNRRLTGLFGEKAKLQFETAVTGTRFYSELPLKGEQ</sequence>
<proteinExistence type="predicted"/>
<dbReference type="GO" id="GO:0005524">
    <property type="term" value="F:ATP binding"/>
    <property type="evidence" value="ECO:0007669"/>
    <property type="project" value="UniProtKB-KW"/>
</dbReference>
<feature type="transmembrane region" description="Helical" evidence="15">
    <location>
        <begin position="151"/>
        <end position="173"/>
    </location>
</feature>
<feature type="domain" description="Histidine kinase/HSP90-like ATPase" evidence="16">
    <location>
        <begin position="471"/>
        <end position="578"/>
    </location>
</feature>
<evidence type="ECO:0000313" key="17">
    <source>
        <dbReference type="EMBL" id="TDM14211.1"/>
    </source>
</evidence>
<evidence type="ECO:0000256" key="5">
    <source>
        <dbReference type="ARBA" id="ARBA00022553"/>
    </source>
</evidence>
<keyword evidence="8" id="KW-0547">Nucleotide-binding</keyword>
<evidence type="ECO:0000256" key="14">
    <source>
        <dbReference type="ARBA" id="ARBA00029830"/>
    </source>
</evidence>
<comment type="catalytic activity">
    <reaction evidence="1">
        <text>ATP + protein L-histidine = ADP + protein N-phospho-L-histidine.</text>
        <dbReference type="EC" id="2.7.13.3"/>
    </reaction>
</comment>
<keyword evidence="13 15" id="KW-0472">Membrane</keyword>
<keyword evidence="11 15" id="KW-1133">Transmembrane helix</keyword>
<evidence type="ECO:0000256" key="11">
    <source>
        <dbReference type="ARBA" id="ARBA00022989"/>
    </source>
</evidence>
<evidence type="ECO:0000256" key="13">
    <source>
        <dbReference type="ARBA" id="ARBA00023136"/>
    </source>
</evidence>
<dbReference type="InterPro" id="IPR050640">
    <property type="entry name" value="Bact_2-comp_sensor_kinase"/>
</dbReference>
<keyword evidence="18" id="KW-1185">Reference proteome</keyword>
<dbReference type="GO" id="GO:0005886">
    <property type="term" value="C:plasma membrane"/>
    <property type="evidence" value="ECO:0007669"/>
    <property type="project" value="UniProtKB-SubCell"/>
</dbReference>
<dbReference type="EMBL" id="SCWF01000005">
    <property type="protein sequence ID" value="TDM14211.1"/>
    <property type="molecule type" value="Genomic_DNA"/>
</dbReference>
<dbReference type="GO" id="GO:0000155">
    <property type="term" value="F:phosphorelay sensor kinase activity"/>
    <property type="evidence" value="ECO:0007669"/>
    <property type="project" value="InterPro"/>
</dbReference>
<name>A0A4R6BZT9_9STAP</name>